<protein>
    <submittedName>
        <fullName evidence="2">Uncharacterized protein</fullName>
    </submittedName>
</protein>
<evidence type="ECO:0000256" key="1">
    <source>
        <dbReference type="SAM" id="Coils"/>
    </source>
</evidence>
<keyword evidence="3" id="KW-1185">Reference proteome</keyword>
<reference evidence="2" key="1">
    <citation type="submission" date="2023-01" db="EMBL/GenBank/DDBJ databases">
        <title>Sulfurovum sp. XTW-4 genome assembly.</title>
        <authorList>
            <person name="Wang J."/>
        </authorList>
    </citation>
    <scope>NUCLEOTIDE SEQUENCE</scope>
    <source>
        <strain evidence="2">XTW-4</strain>
    </source>
</reference>
<name>A0ABT7QQI1_9BACT</name>
<evidence type="ECO:0000313" key="2">
    <source>
        <dbReference type="EMBL" id="MDM5263348.1"/>
    </source>
</evidence>
<comment type="caution">
    <text evidence="2">The sequence shown here is derived from an EMBL/GenBank/DDBJ whole genome shotgun (WGS) entry which is preliminary data.</text>
</comment>
<sequence>MKHYRGTRKKLTTYIDQFLSTGETVENIRDIWYKFKGDIEHLKKMPDDKWDIYVNRLIGEYLYELFLDGDVTIYSRLNLITKGLSNDKHTYNTPIVLFTEKPTRSTDILSEALQCGIYSSTGQIPSFESVNIAQYLNRTAKYNKAYLIAITDFDPSGESIFHSLAVKVKNDLGLINPDIEFSAIPVLFGSGYEDIVSHYPTYTLSTNKQNKPNQSWIEKGQTLGVELNVVENKAELLESAILKSVAPEVVEALSRYRWKKEKEEELLSTDKHYKQLHEQLRKRVEDIREEVESMETVFEAKWSTPIDVDGVKDMTKEK</sequence>
<accession>A0ABT7QQI1</accession>
<proteinExistence type="predicted"/>
<organism evidence="2 3">
    <name type="scientific">Sulfurovum xiamenensis</name>
    <dbReference type="NCBI Taxonomy" id="3019066"/>
    <lineage>
        <taxon>Bacteria</taxon>
        <taxon>Pseudomonadati</taxon>
        <taxon>Campylobacterota</taxon>
        <taxon>Epsilonproteobacteria</taxon>
        <taxon>Campylobacterales</taxon>
        <taxon>Sulfurovaceae</taxon>
        <taxon>Sulfurovum</taxon>
    </lineage>
</organism>
<feature type="coiled-coil region" evidence="1">
    <location>
        <begin position="259"/>
        <end position="297"/>
    </location>
</feature>
<dbReference type="Proteomes" id="UP001169066">
    <property type="component" value="Unassembled WGS sequence"/>
</dbReference>
<evidence type="ECO:0000313" key="3">
    <source>
        <dbReference type="Proteomes" id="UP001169066"/>
    </source>
</evidence>
<dbReference type="EMBL" id="JAQIBC010000002">
    <property type="protein sequence ID" value="MDM5263348.1"/>
    <property type="molecule type" value="Genomic_DNA"/>
</dbReference>
<gene>
    <name evidence="2" type="ORF">PF327_03985</name>
</gene>
<dbReference type="CDD" id="cd14686">
    <property type="entry name" value="bZIP"/>
    <property type="match status" value="1"/>
</dbReference>
<dbReference type="RefSeq" id="WP_289401458.1">
    <property type="nucleotide sequence ID" value="NZ_JAQIBC010000002.1"/>
</dbReference>
<keyword evidence="1" id="KW-0175">Coiled coil</keyword>